<evidence type="ECO:0000259" key="8">
    <source>
        <dbReference type="SMART" id="SM01032"/>
    </source>
</evidence>
<gene>
    <name evidence="9" type="ORF">BT96DRAFT_917633</name>
</gene>
<keyword evidence="5" id="KW-0539">Nucleus</keyword>
<feature type="compositionally biased region" description="Low complexity" evidence="6">
    <location>
        <begin position="1000"/>
        <end position="1013"/>
    </location>
</feature>
<dbReference type="Pfam" id="PF10404">
    <property type="entry name" value="BHD_2"/>
    <property type="match status" value="1"/>
</dbReference>
<feature type="domain" description="Rad4 beta-hairpin" evidence="8">
    <location>
        <begin position="668"/>
        <end position="742"/>
    </location>
</feature>
<dbReference type="InterPro" id="IPR004583">
    <property type="entry name" value="DNA_repair_Rad4"/>
</dbReference>
<dbReference type="EMBL" id="ML769427">
    <property type="protein sequence ID" value="KAE9403186.1"/>
    <property type="molecule type" value="Genomic_DNA"/>
</dbReference>
<dbReference type="SUPFAM" id="SSF54001">
    <property type="entry name" value="Cysteine proteinases"/>
    <property type="match status" value="1"/>
</dbReference>
<feature type="compositionally biased region" description="Basic and acidic residues" evidence="6">
    <location>
        <begin position="866"/>
        <end position="875"/>
    </location>
</feature>
<dbReference type="GO" id="GO:0000111">
    <property type="term" value="C:nucleotide-excision repair factor 2 complex"/>
    <property type="evidence" value="ECO:0007669"/>
    <property type="project" value="TreeGrafter"/>
</dbReference>
<feature type="compositionally biased region" description="Basic residues" evidence="6">
    <location>
        <begin position="182"/>
        <end position="191"/>
    </location>
</feature>
<reference evidence="9" key="1">
    <citation type="journal article" date="2019" name="Environ. Microbiol.">
        <title>Fungal ecological strategies reflected in gene transcription - a case study of two litter decomposers.</title>
        <authorList>
            <person name="Barbi F."/>
            <person name="Kohler A."/>
            <person name="Barry K."/>
            <person name="Baskaran P."/>
            <person name="Daum C."/>
            <person name="Fauchery L."/>
            <person name="Ihrmark K."/>
            <person name="Kuo A."/>
            <person name="LaButti K."/>
            <person name="Lipzen A."/>
            <person name="Morin E."/>
            <person name="Grigoriev I.V."/>
            <person name="Henrissat B."/>
            <person name="Lindahl B."/>
            <person name="Martin F."/>
        </authorList>
    </citation>
    <scope>NUCLEOTIDE SEQUENCE</scope>
    <source>
        <strain evidence="9">JB14</strain>
    </source>
</reference>
<dbReference type="PANTHER" id="PTHR12135:SF0">
    <property type="entry name" value="DNA REPAIR PROTEIN COMPLEMENTING XP-C CELLS"/>
    <property type="match status" value="1"/>
</dbReference>
<evidence type="ECO:0000256" key="5">
    <source>
        <dbReference type="ARBA" id="ARBA00023242"/>
    </source>
</evidence>
<dbReference type="InterPro" id="IPR018327">
    <property type="entry name" value="BHD_2"/>
</dbReference>
<dbReference type="Pfam" id="PF10405">
    <property type="entry name" value="BHD_3"/>
    <property type="match status" value="1"/>
</dbReference>
<organism evidence="9 10">
    <name type="scientific">Gymnopus androsaceus JB14</name>
    <dbReference type="NCBI Taxonomy" id="1447944"/>
    <lineage>
        <taxon>Eukaryota</taxon>
        <taxon>Fungi</taxon>
        <taxon>Dikarya</taxon>
        <taxon>Basidiomycota</taxon>
        <taxon>Agaricomycotina</taxon>
        <taxon>Agaricomycetes</taxon>
        <taxon>Agaricomycetidae</taxon>
        <taxon>Agaricales</taxon>
        <taxon>Marasmiineae</taxon>
        <taxon>Omphalotaceae</taxon>
        <taxon>Gymnopus</taxon>
    </lineage>
</organism>
<dbReference type="Gene3D" id="3.30.70.2460">
    <property type="entry name" value="Rad4, beta-hairpin domain BHD3"/>
    <property type="match status" value="1"/>
</dbReference>
<dbReference type="InterPro" id="IPR042488">
    <property type="entry name" value="Rad4_BHD3_sf"/>
</dbReference>
<name>A0A6A4HY90_9AGAR</name>
<dbReference type="SMART" id="SM01030">
    <property type="entry name" value="BHD_1"/>
    <property type="match status" value="1"/>
</dbReference>
<proteinExistence type="inferred from homology"/>
<feature type="region of interest" description="Disordered" evidence="6">
    <location>
        <begin position="965"/>
        <end position="1103"/>
    </location>
</feature>
<dbReference type="InterPro" id="IPR036985">
    <property type="entry name" value="Transglutaminase-like_sf"/>
</dbReference>
<comment type="similarity">
    <text evidence="2">Belongs to the XPC family.</text>
</comment>
<dbReference type="GO" id="GO:0003697">
    <property type="term" value="F:single-stranded DNA binding"/>
    <property type="evidence" value="ECO:0007669"/>
    <property type="project" value="TreeGrafter"/>
</dbReference>
<dbReference type="Gene3D" id="3.90.260.10">
    <property type="entry name" value="Transglutaminase-like"/>
    <property type="match status" value="1"/>
</dbReference>
<evidence type="ECO:0000313" key="10">
    <source>
        <dbReference type="Proteomes" id="UP000799118"/>
    </source>
</evidence>
<feature type="compositionally biased region" description="Basic residues" evidence="6">
    <location>
        <begin position="338"/>
        <end position="347"/>
    </location>
</feature>
<dbReference type="InterPro" id="IPR038765">
    <property type="entry name" value="Papain-like_cys_pep_sf"/>
</dbReference>
<dbReference type="GO" id="GO:0006289">
    <property type="term" value="P:nucleotide-excision repair"/>
    <property type="evidence" value="ECO:0007669"/>
    <property type="project" value="InterPro"/>
</dbReference>
<feature type="compositionally biased region" description="Acidic residues" evidence="6">
    <location>
        <begin position="1"/>
        <end position="10"/>
    </location>
</feature>
<dbReference type="GO" id="GO:0003684">
    <property type="term" value="F:damaged DNA binding"/>
    <property type="evidence" value="ECO:0007669"/>
    <property type="project" value="InterPro"/>
</dbReference>
<dbReference type="AlphaFoldDB" id="A0A6A4HY90"/>
<keyword evidence="3" id="KW-0227">DNA damage</keyword>
<dbReference type="PANTHER" id="PTHR12135">
    <property type="entry name" value="DNA REPAIR PROTEIN XP-C / RAD4"/>
    <property type="match status" value="1"/>
</dbReference>
<feature type="region of interest" description="Disordered" evidence="6">
    <location>
        <begin position="1"/>
        <end position="42"/>
    </location>
</feature>
<dbReference type="GO" id="GO:0005737">
    <property type="term" value="C:cytoplasm"/>
    <property type="evidence" value="ECO:0007669"/>
    <property type="project" value="TreeGrafter"/>
</dbReference>
<evidence type="ECO:0000256" key="4">
    <source>
        <dbReference type="ARBA" id="ARBA00023204"/>
    </source>
</evidence>
<sequence length="1103" mass="122092">MSSPFDDDELAPLLTVNGDEDDTDDDLDWEEVHVPEEEAEQEPAPLRIPVKKKSNAMSHAERMLRIDCHKIHTVLLLMNARIRNKWLNDELLHARLLLAHSSCFAKCFRDDTFVSRRMFENAVTQLAEWWSQEFFQVTTEGHIRNNTFDIMKASLGTLVPGFTEQFELVVSPPEIQTDNRFKTSRPYKPKPRPKETQKIDLNTPSLIDATDIDLLEDILDNSLEPIKSPKSLMKHALMQSGSRDTSAQLFTALCRALAIPTRLIVSLQSVPWKAAVGREAKKYPRKAKGKGKEKEVLEDVESAPSVDSRFSSAGPGQRPDGAPVEKSEKAKGKEKAKPPIKLRKSKSKGNVLGSASTPTTPKKRKHDDPCFSAPTFWTEVFSKPDSRWIPVDPIRGFVNKRHVFDPSQTTSSSMASSGDNRLVYVLAFEEDSYARDVTRRYAREFAAKVAKVQGGSTANLKARVQWWEHVLGLVTRPFRLNRDDIEDDELETAQLMEGMPTSITGFKDHPLYVLTRHLKQHETIHPPPAPAIGIVHVSLPWSKFRGEPVYPRSAVVSLKTPENWLRSEGRRIREGEVPMKHVKLRASTVGRRREVEILKEGMREAQEKQTNEVGEGNDDGEAGVIGIHVDELDAGGVAGGAGGEVMQGLYARHQTELYVPDPVVDGIVPKNQFGNIDLYVKTMLPKGAVHLPFRGISKIARKLQIDFAEAVIGFEFRKRKATPVLEGIVVAAENEEVLIAAFLEAEQEAEEKARLKKEERVLKQWSRLVHGLRIRERLQKQYADRADPDGAGGPSSSGKKKKKVNNDVTSHTRKNGEQPLSVEDSNVNKDDDHGDRTSQGIHTGAGFLVEAGDVVHHYQLPKVPKLDDDLVEHPNRAGSSRSRIHNKSKSGVHADPAATGDGGGIPLPDFETYDIDMVPMDREGLNDSPLGTGTTTPSLAAPKTMQELADDAARALAPASDSDIAEIQDPEPDNHSPSKIKVAASGSGSGSRPTRNKRGVSAAATATIVSASAQGGMTRSTRSGRSELEKETQIKTIHLNGAKMPPASTRRQSTRKRKGRDDEDKDMEETKPSPTKRGRRGKAVEAGRLLKVQMDEGQETEED</sequence>
<dbReference type="Proteomes" id="UP000799118">
    <property type="component" value="Unassembled WGS sequence"/>
</dbReference>
<evidence type="ECO:0000256" key="3">
    <source>
        <dbReference type="ARBA" id="ARBA00022763"/>
    </source>
</evidence>
<feature type="region of interest" description="Disordered" evidence="6">
    <location>
        <begin position="866"/>
        <end position="906"/>
    </location>
</feature>
<feature type="domain" description="Rad4 beta-hairpin" evidence="7">
    <location>
        <begin position="495"/>
        <end position="556"/>
    </location>
</feature>
<evidence type="ECO:0000259" key="7">
    <source>
        <dbReference type="SMART" id="SM01030"/>
    </source>
</evidence>
<dbReference type="GO" id="GO:0071942">
    <property type="term" value="C:XPC complex"/>
    <property type="evidence" value="ECO:0007669"/>
    <property type="project" value="TreeGrafter"/>
</dbReference>
<comment type="subcellular location">
    <subcellularLocation>
        <location evidence="1">Nucleus</location>
    </subcellularLocation>
</comment>
<dbReference type="Gene3D" id="2.20.20.110">
    <property type="entry name" value="Rad4, beta-hairpin domain BHD1"/>
    <property type="match status" value="1"/>
</dbReference>
<feature type="compositionally biased region" description="Basic and acidic residues" evidence="6">
    <location>
        <begin position="323"/>
        <end position="337"/>
    </location>
</feature>
<dbReference type="Pfam" id="PF10403">
    <property type="entry name" value="BHD_1"/>
    <property type="match status" value="1"/>
</dbReference>
<feature type="compositionally biased region" description="Basic and acidic residues" evidence="6">
    <location>
        <begin position="1024"/>
        <end position="1033"/>
    </location>
</feature>
<evidence type="ECO:0000256" key="2">
    <source>
        <dbReference type="ARBA" id="ARBA00009525"/>
    </source>
</evidence>
<dbReference type="InterPro" id="IPR018328">
    <property type="entry name" value="Rad4_beta-hairpin_dom3"/>
</dbReference>
<dbReference type="FunFam" id="3.30.70.2460:FF:000001">
    <property type="entry name" value="DNA repair protein Rad4 family"/>
    <property type="match status" value="1"/>
</dbReference>
<feature type="compositionally biased region" description="Basic and acidic residues" evidence="6">
    <location>
        <begin position="826"/>
        <end position="836"/>
    </location>
</feature>
<dbReference type="Pfam" id="PF03835">
    <property type="entry name" value="Rad4"/>
    <property type="match status" value="1"/>
</dbReference>
<evidence type="ECO:0000256" key="6">
    <source>
        <dbReference type="SAM" id="MobiDB-lite"/>
    </source>
</evidence>
<evidence type="ECO:0000256" key="1">
    <source>
        <dbReference type="ARBA" id="ARBA00004123"/>
    </source>
</evidence>
<dbReference type="GO" id="GO:0006298">
    <property type="term" value="P:mismatch repair"/>
    <property type="evidence" value="ECO:0007669"/>
    <property type="project" value="TreeGrafter"/>
</dbReference>
<feature type="region of interest" description="Disordered" evidence="6">
    <location>
        <begin position="780"/>
        <end position="841"/>
    </location>
</feature>
<evidence type="ECO:0000313" key="9">
    <source>
        <dbReference type="EMBL" id="KAE9403186.1"/>
    </source>
</evidence>
<dbReference type="InterPro" id="IPR018326">
    <property type="entry name" value="Rad4_beta-hairpin_dom1"/>
</dbReference>
<dbReference type="OrthoDB" id="300780at2759"/>
<feature type="region of interest" description="Disordered" evidence="6">
    <location>
        <begin position="178"/>
        <end position="198"/>
    </location>
</feature>
<feature type="region of interest" description="Disordered" evidence="6">
    <location>
        <begin position="280"/>
        <end position="369"/>
    </location>
</feature>
<keyword evidence="10" id="KW-1185">Reference proteome</keyword>
<dbReference type="InterPro" id="IPR018325">
    <property type="entry name" value="Rad4/PNGase_transGLS-fold"/>
</dbReference>
<protein>
    <submittedName>
        <fullName evidence="9">Rad4-domain-containing protein</fullName>
    </submittedName>
</protein>
<accession>A0A6A4HY90</accession>
<feature type="compositionally biased region" description="Acidic residues" evidence="6">
    <location>
        <begin position="18"/>
        <end position="29"/>
    </location>
</feature>
<dbReference type="SMART" id="SM01032">
    <property type="entry name" value="BHD_3"/>
    <property type="match status" value="1"/>
</dbReference>
<keyword evidence="4" id="KW-0234">DNA repair</keyword>